<dbReference type="GO" id="GO:0006400">
    <property type="term" value="P:tRNA modification"/>
    <property type="evidence" value="ECO:0007669"/>
    <property type="project" value="UniProtKB-UniRule"/>
</dbReference>
<comment type="subcellular location">
    <subcellularLocation>
        <location evidence="6">Cytoplasm</location>
    </subcellularLocation>
</comment>
<dbReference type="NCBIfam" id="TIGR02432">
    <property type="entry name" value="lysidine_TilS_N"/>
    <property type="match status" value="1"/>
</dbReference>
<dbReference type="RefSeq" id="WP_036431563.1">
    <property type="nucleotide sequence ID" value="NZ_JFDO01000011.1"/>
</dbReference>
<dbReference type="AlphaFoldDB" id="A0A084EP57"/>
<comment type="catalytic activity">
    <reaction evidence="5 6">
        <text>cytidine(34) in tRNA(Ile2) + L-lysine + ATP = lysidine(34) in tRNA(Ile2) + AMP + diphosphate + H(+)</text>
        <dbReference type="Rhea" id="RHEA:43744"/>
        <dbReference type="Rhea" id="RHEA-COMP:10625"/>
        <dbReference type="Rhea" id="RHEA-COMP:10670"/>
        <dbReference type="ChEBI" id="CHEBI:15378"/>
        <dbReference type="ChEBI" id="CHEBI:30616"/>
        <dbReference type="ChEBI" id="CHEBI:32551"/>
        <dbReference type="ChEBI" id="CHEBI:33019"/>
        <dbReference type="ChEBI" id="CHEBI:82748"/>
        <dbReference type="ChEBI" id="CHEBI:83665"/>
        <dbReference type="ChEBI" id="CHEBI:456215"/>
        <dbReference type="EC" id="6.3.4.19"/>
    </reaction>
</comment>
<sequence length="401" mass="47787">MNLFNIDTNKKYLLAISGGPDSVFLLCNIVKIIDSKNLVVCHVNYNFRSDSINDQKIVINLCKKFDLKLEILNINKDYSLLKENFESWARFQRYDFFNKIAKKYQIYNLLVAHNFNDLIETYLLQLQRNNLVDYYGLKTVSHYKDLVVYRPLLDIKKSEILDYLKTNQISYAIDSTNADIKYQRNKIRSIIDESIFIDIKNQIDIDNKKLETIKKIVNNYLEHNLTNKELILNKELFLLESNIIKRIIYKYFKLINKEKLLINRSNKTISEVAKRLVESNKSFWKINLNDHSLIKDYKKLFVIKNSLLEAKTIIINNLDDLANQTSFKDIKEIEQIIVKEKKFSYVISNDYELYKSITTIRNKKTNRYFIDRKISYKTRFLAPVVYNIKDKIILNKVKKHY</sequence>
<proteinExistence type="inferred from homology"/>
<keyword evidence="4 6" id="KW-0067">ATP-binding</keyword>
<feature type="domain" description="tRNA(Ile)-lysidine/2-thiocytidine synthase N-terminal" evidence="7">
    <location>
        <begin position="11"/>
        <end position="189"/>
    </location>
</feature>
<dbReference type="GO" id="GO:0005737">
    <property type="term" value="C:cytoplasm"/>
    <property type="evidence" value="ECO:0007669"/>
    <property type="project" value="UniProtKB-SubCell"/>
</dbReference>
<comment type="similarity">
    <text evidence="6">Belongs to the tRNA(Ile)-lysidine synthase family.</text>
</comment>
<keyword evidence="6" id="KW-0963">Cytoplasm</keyword>
<protein>
    <recommendedName>
        <fullName evidence="6">tRNA(Ile)-lysidine synthase</fullName>
        <ecNumber evidence="6">6.3.4.19</ecNumber>
    </recommendedName>
    <alternativeName>
        <fullName evidence="6">tRNA(Ile)-2-lysyl-cytidine synthase</fullName>
    </alternativeName>
    <alternativeName>
        <fullName evidence="6">tRNA(Ile)-lysidine synthetase</fullName>
    </alternativeName>
</protein>
<accession>A0A084EP57</accession>
<reference evidence="8 9" key="1">
    <citation type="submission" date="2014-02" db="EMBL/GenBank/DDBJ databases">
        <title>Genome sequence of Mycoplasma capricolum subsp. capricolum strain 14232.</title>
        <authorList>
            <person name="Sirand-Pugnet P."/>
            <person name="Breton M."/>
            <person name="Dordet-Frisoni E."/>
            <person name="Baranowski E."/>
            <person name="Barre A."/>
            <person name="Couture C."/>
            <person name="Dupuy V."/>
            <person name="Gaurivaud P."/>
            <person name="Jacob D."/>
            <person name="Lemaitre C."/>
            <person name="Manso-Silvan L."/>
            <person name="Nikolski M."/>
            <person name="Nouvel L.-X."/>
            <person name="Poumarat F."/>
            <person name="Tardy F."/>
            <person name="Thebault P."/>
            <person name="Theil S."/>
            <person name="Citti C."/>
            <person name="Thiaucourt F."/>
            <person name="Blanchard A."/>
        </authorList>
    </citation>
    <scope>NUCLEOTIDE SEQUENCE [LARGE SCALE GENOMIC DNA]</scope>
    <source>
        <strain evidence="8 9">14232</strain>
    </source>
</reference>
<dbReference type="Gene3D" id="3.40.50.620">
    <property type="entry name" value="HUPs"/>
    <property type="match status" value="1"/>
</dbReference>
<dbReference type="InterPro" id="IPR011063">
    <property type="entry name" value="TilS/TtcA_N"/>
</dbReference>
<keyword evidence="3 6" id="KW-0547">Nucleotide-binding</keyword>
<gene>
    <name evidence="6 8" type="primary">tilS</name>
    <name evidence="8" type="ORF">MCAPa_3140</name>
</gene>
<dbReference type="HAMAP" id="MF_01161">
    <property type="entry name" value="tRNA_Ile_lys_synt"/>
    <property type="match status" value="1"/>
</dbReference>
<evidence type="ECO:0000256" key="3">
    <source>
        <dbReference type="ARBA" id="ARBA00022741"/>
    </source>
</evidence>
<feature type="binding site" evidence="6">
    <location>
        <begin position="17"/>
        <end position="22"/>
    </location>
    <ligand>
        <name>ATP</name>
        <dbReference type="ChEBI" id="CHEBI:30616"/>
    </ligand>
</feature>
<comment type="function">
    <text evidence="6">Ligates lysine onto the cytidine present at position 34 of the AUA codon-specific tRNA(Ile) that contains the anticodon CAU, in an ATP-dependent manner. Cytidine is converted to lysidine, thus changing the amino acid specificity of the tRNA from methionine to isoleucine.</text>
</comment>
<evidence type="ECO:0000313" key="8">
    <source>
        <dbReference type="EMBL" id="KEZ19749.1"/>
    </source>
</evidence>
<keyword evidence="2 6" id="KW-0819">tRNA processing</keyword>
<dbReference type="InterPro" id="IPR014729">
    <property type="entry name" value="Rossmann-like_a/b/a_fold"/>
</dbReference>
<dbReference type="CDD" id="cd01992">
    <property type="entry name" value="TilS_N"/>
    <property type="match status" value="1"/>
</dbReference>
<evidence type="ECO:0000256" key="5">
    <source>
        <dbReference type="ARBA" id="ARBA00048539"/>
    </source>
</evidence>
<dbReference type="EC" id="6.3.4.19" evidence="6"/>
<evidence type="ECO:0000256" key="2">
    <source>
        <dbReference type="ARBA" id="ARBA00022694"/>
    </source>
</evidence>
<evidence type="ECO:0000256" key="6">
    <source>
        <dbReference type="HAMAP-Rule" id="MF_01161"/>
    </source>
</evidence>
<organism evidence="8 9">
    <name type="scientific">Mycoplasma capricolum subsp. capricolum 14232</name>
    <dbReference type="NCBI Taxonomy" id="1188238"/>
    <lineage>
        <taxon>Bacteria</taxon>
        <taxon>Bacillati</taxon>
        <taxon>Mycoplasmatota</taxon>
        <taxon>Mollicutes</taxon>
        <taxon>Mycoplasmataceae</taxon>
        <taxon>Mycoplasma</taxon>
    </lineage>
</organism>
<dbReference type="PANTHER" id="PTHR43033:SF1">
    <property type="entry name" value="TRNA(ILE)-LYSIDINE SYNTHASE-RELATED"/>
    <property type="match status" value="1"/>
</dbReference>
<dbReference type="GO" id="GO:0032267">
    <property type="term" value="F:tRNA(Ile)-lysidine synthase activity"/>
    <property type="evidence" value="ECO:0007669"/>
    <property type="project" value="UniProtKB-EC"/>
</dbReference>
<keyword evidence="1 6" id="KW-0436">Ligase</keyword>
<dbReference type="SUPFAM" id="SSF52402">
    <property type="entry name" value="Adenine nucleotide alpha hydrolases-like"/>
    <property type="match status" value="1"/>
</dbReference>
<evidence type="ECO:0000313" key="9">
    <source>
        <dbReference type="Proteomes" id="UP000028533"/>
    </source>
</evidence>
<evidence type="ECO:0000256" key="1">
    <source>
        <dbReference type="ARBA" id="ARBA00022598"/>
    </source>
</evidence>
<dbReference type="InterPro" id="IPR012795">
    <property type="entry name" value="tRNA_Ile_lys_synt_N"/>
</dbReference>
<evidence type="ECO:0000259" key="7">
    <source>
        <dbReference type="Pfam" id="PF01171"/>
    </source>
</evidence>
<dbReference type="PANTHER" id="PTHR43033">
    <property type="entry name" value="TRNA(ILE)-LYSIDINE SYNTHASE-RELATED"/>
    <property type="match status" value="1"/>
</dbReference>
<comment type="domain">
    <text evidence="6">The N-terminal region contains the highly conserved SGGXDS motif, predicted to be a P-loop motif involved in ATP binding.</text>
</comment>
<evidence type="ECO:0000256" key="4">
    <source>
        <dbReference type="ARBA" id="ARBA00022840"/>
    </source>
</evidence>
<name>A0A084EP57_MYCCA</name>
<dbReference type="Proteomes" id="UP000028533">
    <property type="component" value="Unassembled WGS sequence"/>
</dbReference>
<dbReference type="Pfam" id="PF01171">
    <property type="entry name" value="ATP_bind_3"/>
    <property type="match status" value="1"/>
</dbReference>
<dbReference type="EMBL" id="JFDO01000011">
    <property type="protein sequence ID" value="KEZ19749.1"/>
    <property type="molecule type" value="Genomic_DNA"/>
</dbReference>
<comment type="caution">
    <text evidence="8">The sequence shown here is derived from an EMBL/GenBank/DDBJ whole genome shotgun (WGS) entry which is preliminary data.</text>
</comment>
<dbReference type="GO" id="GO:0005524">
    <property type="term" value="F:ATP binding"/>
    <property type="evidence" value="ECO:0007669"/>
    <property type="project" value="UniProtKB-UniRule"/>
</dbReference>
<dbReference type="InterPro" id="IPR012094">
    <property type="entry name" value="tRNA_Ile_lys_synt"/>
</dbReference>